<dbReference type="InterPro" id="IPR051939">
    <property type="entry name" value="Glycosyltr_41/O-GlcNAc_trsf"/>
</dbReference>
<dbReference type="AlphaFoldDB" id="A0AAU8JIP4"/>
<gene>
    <name evidence="7" type="ORF">ABWT76_001584</name>
</gene>
<keyword evidence="2" id="KW-0328">Glycosyltransferase</keyword>
<evidence type="ECO:0000256" key="5">
    <source>
        <dbReference type="ARBA" id="ARBA00022803"/>
    </source>
</evidence>
<evidence type="ECO:0000256" key="1">
    <source>
        <dbReference type="ARBA" id="ARBA00004922"/>
    </source>
</evidence>
<evidence type="ECO:0000256" key="3">
    <source>
        <dbReference type="ARBA" id="ARBA00022679"/>
    </source>
</evidence>
<evidence type="ECO:0000259" key="6">
    <source>
        <dbReference type="Pfam" id="PF13844"/>
    </source>
</evidence>
<evidence type="ECO:0000256" key="4">
    <source>
        <dbReference type="ARBA" id="ARBA00022737"/>
    </source>
</evidence>
<dbReference type="RefSeq" id="WP_354635908.1">
    <property type="nucleotide sequence ID" value="NZ_CP159837.1"/>
</dbReference>
<keyword evidence="4" id="KW-0677">Repeat</keyword>
<keyword evidence="5" id="KW-0802">TPR repeat</keyword>
<protein>
    <recommendedName>
        <fullName evidence="6">O-GlcNAc transferase C-terminal domain-containing protein</fullName>
    </recommendedName>
</protein>
<dbReference type="Pfam" id="PF13844">
    <property type="entry name" value="Glyco_transf_41"/>
    <property type="match status" value="2"/>
</dbReference>
<feature type="domain" description="O-GlcNAc transferase C-terminal" evidence="6">
    <location>
        <begin position="243"/>
        <end position="398"/>
    </location>
</feature>
<comment type="pathway">
    <text evidence="1">Protein modification; protein glycosylation.</text>
</comment>
<name>A0AAU8JIP4_9CYAN</name>
<dbReference type="InterPro" id="IPR029489">
    <property type="entry name" value="OGT/SEC/SPY_C"/>
</dbReference>
<dbReference type="Gene3D" id="3.40.50.2000">
    <property type="entry name" value="Glycogen Phosphorylase B"/>
    <property type="match status" value="1"/>
</dbReference>
<evidence type="ECO:0000256" key="2">
    <source>
        <dbReference type="ARBA" id="ARBA00022676"/>
    </source>
</evidence>
<dbReference type="GO" id="GO:0016757">
    <property type="term" value="F:glycosyltransferase activity"/>
    <property type="evidence" value="ECO:0007669"/>
    <property type="project" value="UniProtKB-KW"/>
</dbReference>
<dbReference type="PANTHER" id="PTHR44835:SF1">
    <property type="entry name" value="PROTEIN O-GLCNAC TRANSFERASE"/>
    <property type="match status" value="1"/>
</dbReference>
<sequence>MENQENYNNHWEQKAYQCWMQGDYAGAAKFYDIASATLRERAILARPDIQQNYWLMSLMYLLAENEPEAERVWQEKLADNNLTISEPEQRENWLIELISIFDAEAERQKTIAQFKTAWLIRNHILKLAEKLLEVATSGKNQAIAYHLMIKILLESGGNWEKARQLYQEYQKLLEAIAKKDVAIESSFTLELMATLGFQAYFCDCPQQMHQFNNEFARFYYEKVRAYFPDLSLERKSKLNIPENRDKNLKIGYLSSGFNRHSVGWLVRWIFKYHNREKYQIFAYNLGSKNDDLKYFFEDIQQSPSNFIDVFNWGAREIAELIARDEIDILVDLDSITHRLTSQVLALQPAPIQITWLGCDASGLPAIDYFIADPYVLPETASDYYAQKIWRLPKVYVAVDGFEVGIPTIRRDSLGIPNDAVVYFSSQTGYKRNPENARLQLRIIKQVKNSYFLIKNLGDEALTRRFFEQLADEEDVDSSRLRFLPQVSLEEIHRANLGIADVVLDTYPYNGATNTLETLWMGIPLVTRVGEQFAARNSYTMMVNAGITEGIAWSDEAYVEWGIKLGQNSRLRQEISWKLLQGRQTEPLWNTKQFTREMENAYEQMWQAKQKYLASKF</sequence>
<dbReference type="EMBL" id="CP159837">
    <property type="protein sequence ID" value="XCM38719.1"/>
    <property type="molecule type" value="Genomic_DNA"/>
</dbReference>
<evidence type="ECO:0000313" key="7">
    <source>
        <dbReference type="EMBL" id="XCM38719.1"/>
    </source>
</evidence>
<reference evidence="7" key="1">
    <citation type="submission" date="2024-07" db="EMBL/GenBank/DDBJ databases">
        <authorList>
            <person name="Kim Y.J."/>
            <person name="Jeong J.Y."/>
        </authorList>
    </citation>
    <scope>NUCLEOTIDE SEQUENCE</scope>
    <source>
        <strain evidence="7">GIHE-MW2</strain>
    </source>
</reference>
<dbReference type="PANTHER" id="PTHR44835">
    <property type="entry name" value="UDP-N-ACETYLGLUCOSAMINE--PEPTIDE N-ACETYLGLUCOSAMINYLTRANSFERASE SPINDLY-RELATED"/>
    <property type="match status" value="1"/>
</dbReference>
<dbReference type="Gene3D" id="3.40.50.11380">
    <property type="match status" value="1"/>
</dbReference>
<organism evidence="7">
    <name type="scientific">Planktothricoides raciborskii GIHE-MW2</name>
    <dbReference type="NCBI Taxonomy" id="2792601"/>
    <lineage>
        <taxon>Bacteria</taxon>
        <taxon>Bacillati</taxon>
        <taxon>Cyanobacteriota</taxon>
        <taxon>Cyanophyceae</taxon>
        <taxon>Oscillatoriophycideae</taxon>
        <taxon>Oscillatoriales</taxon>
        <taxon>Oscillatoriaceae</taxon>
        <taxon>Planktothricoides</taxon>
    </lineage>
</organism>
<keyword evidence="3" id="KW-0808">Transferase</keyword>
<proteinExistence type="predicted"/>
<feature type="domain" description="O-GlcNAc transferase C-terminal" evidence="6">
    <location>
        <begin position="409"/>
        <end position="597"/>
    </location>
</feature>
<accession>A0AAU8JIP4</accession>
<dbReference type="SUPFAM" id="SSF53756">
    <property type="entry name" value="UDP-Glycosyltransferase/glycogen phosphorylase"/>
    <property type="match status" value="1"/>
</dbReference>